<dbReference type="AlphaFoldDB" id="X1BRG1"/>
<sequence>MVKRKKPLTCKKCGKKFYHSAKAHPLGRLKKHIVRVHPEWHKATIRKAKRTVNKKRSKLDEEYQYTDDMLAQSLLSAGIPLRQPVQQPPQIPIEHESLVGAILTGIALASAGAKLATDIRKVPPSRKKKK</sequence>
<dbReference type="EMBL" id="BART01026498">
    <property type="protein sequence ID" value="GAG97635.1"/>
    <property type="molecule type" value="Genomic_DNA"/>
</dbReference>
<reference evidence="1" key="1">
    <citation type="journal article" date="2014" name="Front. Microbiol.">
        <title>High frequency of phylogenetically diverse reductive dehalogenase-homologous genes in deep subseafloor sedimentary metagenomes.</title>
        <authorList>
            <person name="Kawai M."/>
            <person name="Futagami T."/>
            <person name="Toyoda A."/>
            <person name="Takaki Y."/>
            <person name="Nishi S."/>
            <person name="Hori S."/>
            <person name="Arai W."/>
            <person name="Tsubouchi T."/>
            <person name="Morono Y."/>
            <person name="Uchiyama I."/>
            <person name="Ito T."/>
            <person name="Fujiyama A."/>
            <person name="Inagaki F."/>
            <person name="Takami H."/>
        </authorList>
    </citation>
    <scope>NUCLEOTIDE SEQUENCE</scope>
    <source>
        <strain evidence="1">Expedition CK06-06</strain>
    </source>
</reference>
<evidence type="ECO:0008006" key="2">
    <source>
        <dbReference type="Google" id="ProtNLM"/>
    </source>
</evidence>
<proteinExistence type="predicted"/>
<evidence type="ECO:0000313" key="1">
    <source>
        <dbReference type="EMBL" id="GAG97635.1"/>
    </source>
</evidence>
<gene>
    <name evidence="1" type="ORF">S01H4_47249</name>
</gene>
<protein>
    <recommendedName>
        <fullName evidence="2">C2H2-type domain-containing protein</fullName>
    </recommendedName>
</protein>
<accession>X1BRG1</accession>
<name>X1BRG1_9ZZZZ</name>
<comment type="caution">
    <text evidence="1">The sequence shown here is derived from an EMBL/GenBank/DDBJ whole genome shotgun (WGS) entry which is preliminary data.</text>
</comment>
<organism evidence="1">
    <name type="scientific">marine sediment metagenome</name>
    <dbReference type="NCBI Taxonomy" id="412755"/>
    <lineage>
        <taxon>unclassified sequences</taxon>
        <taxon>metagenomes</taxon>
        <taxon>ecological metagenomes</taxon>
    </lineage>
</organism>